<reference evidence="1 2" key="1">
    <citation type="submission" date="2019-02" db="EMBL/GenBank/DDBJ databases">
        <title>Deep-cultivation of Planctomycetes and their phenomic and genomic characterization uncovers novel biology.</title>
        <authorList>
            <person name="Wiegand S."/>
            <person name="Jogler M."/>
            <person name="Boedeker C."/>
            <person name="Pinto D."/>
            <person name="Vollmers J."/>
            <person name="Rivas-Marin E."/>
            <person name="Kohn T."/>
            <person name="Peeters S.H."/>
            <person name="Heuer A."/>
            <person name="Rast P."/>
            <person name="Oberbeckmann S."/>
            <person name="Bunk B."/>
            <person name="Jeske O."/>
            <person name="Meyerdierks A."/>
            <person name="Storesund J.E."/>
            <person name="Kallscheuer N."/>
            <person name="Luecker S."/>
            <person name="Lage O.M."/>
            <person name="Pohl T."/>
            <person name="Merkel B.J."/>
            <person name="Hornburger P."/>
            <person name="Mueller R.-W."/>
            <person name="Bruemmer F."/>
            <person name="Labrenz M."/>
            <person name="Spormann A.M."/>
            <person name="Op den Camp H."/>
            <person name="Overmann J."/>
            <person name="Amann R."/>
            <person name="Jetten M.S.M."/>
            <person name="Mascher T."/>
            <person name="Medema M.H."/>
            <person name="Devos D.P."/>
            <person name="Kaster A.-K."/>
            <person name="Ovreas L."/>
            <person name="Rohde M."/>
            <person name="Galperin M.Y."/>
            <person name="Jogler C."/>
        </authorList>
    </citation>
    <scope>NUCLEOTIDE SEQUENCE [LARGE SCALE GENOMIC DNA]</scope>
    <source>
        <strain evidence="1 2">V22</strain>
    </source>
</reference>
<organism evidence="1 2">
    <name type="scientific">Calycomorphotria hydatis</name>
    <dbReference type="NCBI Taxonomy" id="2528027"/>
    <lineage>
        <taxon>Bacteria</taxon>
        <taxon>Pseudomonadati</taxon>
        <taxon>Planctomycetota</taxon>
        <taxon>Planctomycetia</taxon>
        <taxon>Planctomycetales</taxon>
        <taxon>Planctomycetaceae</taxon>
        <taxon>Calycomorphotria</taxon>
    </lineage>
</organism>
<proteinExistence type="predicted"/>
<evidence type="ECO:0000313" key="1">
    <source>
        <dbReference type="EMBL" id="QDT66738.1"/>
    </source>
</evidence>
<sequence length="270" mass="31056">MGFFFVNRRQEQVTLPENGFAKGRVAIPTLENLSNVDLTIPDMLFLWNCYLVDSNGRRFGNWTSPAKRNTVSEFPDYRILDLNRCYPLHDKHVLEIGCFEGIHTTALPQLAKRVTACNSRLKHIIKRLVRFHMLGVQATLHVWDVEKSAPDHLSLKCDVLHHAGVLYHLASPVEHLSFLLPLVRTAVMLDTHIAPHSVPTVQYPGYPCYRYHHYSEGGRDQPFAGMKDHAKWLREQDLIDLLTNAGFTDVEFSERKDERNGLRILIFSSR</sequence>
<dbReference type="GO" id="GO:0008168">
    <property type="term" value="F:methyltransferase activity"/>
    <property type="evidence" value="ECO:0007669"/>
    <property type="project" value="UniProtKB-KW"/>
</dbReference>
<keyword evidence="1" id="KW-0808">Transferase</keyword>
<dbReference type="KEGG" id="chya:V22_40090"/>
<dbReference type="GO" id="GO:0032259">
    <property type="term" value="P:methylation"/>
    <property type="evidence" value="ECO:0007669"/>
    <property type="project" value="UniProtKB-KW"/>
</dbReference>
<protein>
    <submittedName>
        <fullName evidence="1">tRNA (Mo5U34)-methyltransferase</fullName>
    </submittedName>
</protein>
<evidence type="ECO:0000313" key="2">
    <source>
        <dbReference type="Proteomes" id="UP000319976"/>
    </source>
</evidence>
<dbReference type="AlphaFoldDB" id="A0A517TEE0"/>
<keyword evidence="2" id="KW-1185">Reference proteome</keyword>
<dbReference type="Proteomes" id="UP000319976">
    <property type="component" value="Chromosome"/>
</dbReference>
<dbReference type="InterPro" id="IPR029063">
    <property type="entry name" value="SAM-dependent_MTases_sf"/>
</dbReference>
<accession>A0A517TEE0</accession>
<name>A0A517TEE0_9PLAN</name>
<dbReference type="Gene3D" id="3.40.50.150">
    <property type="entry name" value="Vaccinia Virus protein VP39"/>
    <property type="match status" value="1"/>
</dbReference>
<dbReference type="SUPFAM" id="SSF53335">
    <property type="entry name" value="S-adenosyl-L-methionine-dependent methyltransferases"/>
    <property type="match status" value="1"/>
</dbReference>
<dbReference type="EMBL" id="CP036316">
    <property type="protein sequence ID" value="QDT66738.1"/>
    <property type="molecule type" value="Genomic_DNA"/>
</dbReference>
<keyword evidence="1" id="KW-0489">Methyltransferase</keyword>
<gene>
    <name evidence="1" type="primary">cmoB</name>
    <name evidence="1" type="ORF">V22_40090</name>
</gene>